<dbReference type="EMBL" id="DF238820">
    <property type="protein sequence ID" value="GAC98446.1"/>
    <property type="molecule type" value="Genomic_DNA"/>
</dbReference>
<accession>R9PAQ1</accession>
<gene>
    <name evidence="1" type="ORF">PHSY_006040</name>
</gene>
<reference evidence="2" key="1">
    <citation type="journal article" date="2013" name="Genome Announc.">
        <title>Draft genome sequence of the basidiomycetous yeast-like fungus Pseudozyma hubeiensis SY62, which produces an abundant amount of the biosurfactant mannosylerythritol lipids.</title>
        <authorList>
            <person name="Konishi M."/>
            <person name="Hatada Y."/>
            <person name="Horiuchi J."/>
        </authorList>
    </citation>
    <scope>NUCLEOTIDE SEQUENCE [LARGE SCALE GENOMIC DNA]</scope>
    <source>
        <strain evidence="2">SY62</strain>
    </source>
</reference>
<name>R9PAQ1_PSEHS</name>
<dbReference type="AlphaFoldDB" id="R9PAQ1"/>
<keyword evidence="2" id="KW-1185">Reference proteome</keyword>
<dbReference type="Proteomes" id="UP000014071">
    <property type="component" value="Unassembled WGS sequence"/>
</dbReference>
<evidence type="ECO:0000313" key="1">
    <source>
        <dbReference type="EMBL" id="GAC98446.1"/>
    </source>
</evidence>
<dbReference type="HOGENOM" id="CLU_2574898_0_0_1"/>
<evidence type="ECO:0000313" key="2">
    <source>
        <dbReference type="Proteomes" id="UP000014071"/>
    </source>
</evidence>
<organism evidence="1 2">
    <name type="scientific">Pseudozyma hubeiensis (strain SY62)</name>
    <name type="common">Yeast</name>
    <dbReference type="NCBI Taxonomy" id="1305764"/>
    <lineage>
        <taxon>Eukaryota</taxon>
        <taxon>Fungi</taxon>
        <taxon>Dikarya</taxon>
        <taxon>Basidiomycota</taxon>
        <taxon>Ustilaginomycotina</taxon>
        <taxon>Ustilaginomycetes</taxon>
        <taxon>Ustilaginales</taxon>
        <taxon>Ustilaginaceae</taxon>
        <taxon>Pseudozyma</taxon>
    </lineage>
</organism>
<protein>
    <submittedName>
        <fullName evidence="1">Uncharacterized protein</fullName>
    </submittedName>
</protein>
<sequence length="81" mass="8666">MEGSGDAAEDDDAEAHLEVEDPAARFVCTARSGALQALDDEDDDVLSSGRARHDGDEAFEELDAVEVFVAHRLCCVPFVEG</sequence>
<proteinExistence type="predicted"/>
<dbReference type="RefSeq" id="XP_012192033.1">
    <property type="nucleotide sequence ID" value="XM_012336643.1"/>
</dbReference>
<dbReference type="GeneID" id="24111312"/>